<dbReference type="PANTHER" id="PTHR14049">
    <property type="entry name" value="LEPRECAN 1"/>
    <property type="match status" value="1"/>
</dbReference>
<evidence type="ECO:0000313" key="2">
    <source>
        <dbReference type="Proteomes" id="UP001180020"/>
    </source>
</evidence>
<keyword evidence="2" id="KW-1185">Reference proteome</keyword>
<proteinExistence type="predicted"/>
<accession>A0AAV9EJY9</accession>
<comment type="caution">
    <text evidence="1">The sequence shown here is derived from an EMBL/GenBank/DDBJ whole genome shotgun (WGS) entry which is preliminary data.</text>
</comment>
<reference evidence="1" key="1">
    <citation type="journal article" date="2023" name="Nat. Commun.">
        <title>Diploid and tetraploid genomes of Acorus and the evolution of monocots.</title>
        <authorList>
            <person name="Ma L."/>
            <person name="Liu K.W."/>
            <person name="Li Z."/>
            <person name="Hsiao Y.Y."/>
            <person name="Qi Y."/>
            <person name="Fu T."/>
            <person name="Tang G.D."/>
            <person name="Zhang D."/>
            <person name="Sun W.H."/>
            <person name="Liu D.K."/>
            <person name="Li Y."/>
            <person name="Chen G.Z."/>
            <person name="Liu X.D."/>
            <person name="Liao X.Y."/>
            <person name="Jiang Y.T."/>
            <person name="Yu X."/>
            <person name="Hao Y."/>
            <person name="Huang J."/>
            <person name="Zhao X.W."/>
            <person name="Ke S."/>
            <person name="Chen Y.Y."/>
            <person name="Wu W.L."/>
            <person name="Hsu J.L."/>
            <person name="Lin Y.F."/>
            <person name="Huang M.D."/>
            <person name="Li C.Y."/>
            <person name="Huang L."/>
            <person name="Wang Z.W."/>
            <person name="Zhao X."/>
            <person name="Zhong W.Y."/>
            <person name="Peng D.H."/>
            <person name="Ahmad S."/>
            <person name="Lan S."/>
            <person name="Zhang J.S."/>
            <person name="Tsai W.C."/>
            <person name="Van de Peer Y."/>
            <person name="Liu Z.J."/>
        </authorList>
    </citation>
    <scope>NUCLEOTIDE SEQUENCE</scope>
    <source>
        <strain evidence="1">CP</strain>
    </source>
</reference>
<dbReference type="PANTHER" id="PTHR14049:SF9">
    <property type="entry name" value="PROCOLLAGEN-PROLINE 3-DIOXYGENASE"/>
    <property type="match status" value="1"/>
</dbReference>
<sequence>MEFIHKSCGTVGYRPHVFSTTLAHLVATNSPHLLLPFLPLRERLRETVEEFFGCEYELFVEFTGLIRFGIEFGH</sequence>
<evidence type="ECO:0000313" key="1">
    <source>
        <dbReference type="EMBL" id="KAK1314090.1"/>
    </source>
</evidence>
<dbReference type="GO" id="GO:0032963">
    <property type="term" value="P:collagen metabolic process"/>
    <property type="evidence" value="ECO:0007669"/>
    <property type="project" value="InterPro"/>
</dbReference>
<dbReference type="AlphaFoldDB" id="A0AAV9EJY9"/>
<organism evidence="1 2">
    <name type="scientific">Acorus calamus</name>
    <name type="common">Sweet flag</name>
    <dbReference type="NCBI Taxonomy" id="4465"/>
    <lineage>
        <taxon>Eukaryota</taxon>
        <taxon>Viridiplantae</taxon>
        <taxon>Streptophyta</taxon>
        <taxon>Embryophyta</taxon>
        <taxon>Tracheophyta</taxon>
        <taxon>Spermatophyta</taxon>
        <taxon>Magnoliopsida</taxon>
        <taxon>Liliopsida</taxon>
        <taxon>Acoraceae</taxon>
        <taxon>Acorus</taxon>
    </lineage>
</organism>
<dbReference type="Proteomes" id="UP001180020">
    <property type="component" value="Unassembled WGS sequence"/>
</dbReference>
<dbReference type="InterPro" id="IPR039575">
    <property type="entry name" value="P3H"/>
</dbReference>
<dbReference type="EMBL" id="JAUJYO010000006">
    <property type="protein sequence ID" value="KAK1314090.1"/>
    <property type="molecule type" value="Genomic_DNA"/>
</dbReference>
<reference evidence="1" key="2">
    <citation type="submission" date="2023-06" db="EMBL/GenBank/DDBJ databases">
        <authorList>
            <person name="Ma L."/>
            <person name="Liu K.-W."/>
            <person name="Li Z."/>
            <person name="Hsiao Y.-Y."/>
            <person name="Qi Y."/>
            <person name="Fu T."/>
            <person name="Tang G."/>
            <person name="Zhang D."/>
            <person name="Sun W.-H."/>
            <person name="Liu D.-K."/>
            <person name="Li Y."/>
            <person name="Chen G.-Z."/>
            <person name="Liu X.-D."/>
            <person name="Liao X.-Y."/>
            <person name="Jiang Y.-T."/>
            <person name="Yu X."/>
            <person name="Hao Y."/>
            <person name="Huang J."/>
            <person name="Zhao X.-W."/>
            <person name="Ke S."/>
            <person name="Chen Y.-Y."/>
            <person name="Wu W.-L."/>
            <person name="Hsu J.-L."/>
            <person name="Lin Y.-F."/>
            <person name="Huang M.-D."/>
            <person name="Li C.-Y."/>
            <person name="Huang L."/>
            <person name="Wang Z.-W."/>
            <person name="Zhao X."/>
            <person name="Zhong W.-Y."/>
            <person name="Peng D.-H."/>
            <person name="Ahmad S."/>
            <person name="Lan S."/>
            <person name="Zhang J.-S."/>
            <person name="Tsai W.-C."/>
            <person name="Van De Peer Y."/>
            <person name="Liu Z.-J."/>
        </authorList>
    </citation>
    <scope>NUCLEOTIDE SEQUENCE</scope>
    <source>
        <strain evidence="1">CP</strain>
        <tissue evidence="1">Leaves</tissue>
    </source>
</reference>
<gene>
    <name evidence="1" type="ORF">QJS10_CPA06g02313</name>
</gene>
<protein>
    <submittedName>
        <fullName evidence="1">Uncharacterized protein</fullName>
    </submittedName>
</protein>
<name>A0AAV9EJY9_ACOCL</name>